<name>A0ABT1A0J8_9PSEU</name>
<organism evidence="3 4">
    <name type="scientific">Pseudonocardia humida</name>
    <dbReference type="NCBI Taxonomy" id="2800819"/>
    <lineage>
        <taxon>Bacteria</taxon>
        <taxon>Bacillati</taxon>
        <taxon>Actinomycetota</taxon>
        <taxon>Actinomycetes</taxon>
        <taxon>Pseudonocardiales</taxon>
        <taxon>Pseudonocardiaceae</taxon>
        <taxon>Pseudonocardia</taxon>
    </lineage>
</organism>
<dbReference type="SUPFAM" id="SSF55781">
    <property type="entry name" value="GAF domain-like"/>
    <property type="match status" value="1"/>
</dbReference>
<comment type="similarity">
    <text evidence="1">Belongs to the CdaR family.</text>
</comment>
<dbReference type="InterPro" id="IPR025736">
    <property type="entry name" value="PucR_C-HTH_dom"/>
</dbReference>
<dbReference type="InterPro" id="IPR003018">
    <property type="entry name" value="GAF"/>
</dbReference>
<dbReference type="EMBL" id="JAGSOV010000035">
    <property type="protein sequence ID" value="MCO1656531.1"/>
    <property type="molecule type" value="Genomic_DNA"/>
</dbReference>
<dbReference type="RefSeq" id="WP_252439339.1">
    <property type="nucleotide sequence ID" value="NZ_JAGSOV010000035.1"/>
</dbReference>
<protein>
    <submittedName>
        <fullName evidence="3">Helix-turn-helix domain-containing protein</fullName>
    </submittedName>
</protein>
<evidence type="ECO:0000256" key="1">
    <source>
        <dbReference type="ARBA" id="ARBA00006754"/>
    </source>
</evidence>
<dbReference type="Proteomes" id="UP001165283">
    <property type="component" value="Unassembled WGS sequence"/>
</dbReference>
<evidence type="ECO:0000313" key="3">
    <source>
        <dbReference type="EMBL" id="MCO1656531.1"/>
    </source>
</evidence>
<dbReference type="PANTHER" id="PTHR33744:SF1">
    <property type="entry name" value="DNA-BINDING TRANSCRIPTIONAL ACTIVATOR ADER"/>
    <property type="match status" value="1"/>
</dbReference>
<feature type="domain" description="GAF" evidence="2">
    <location>
        <begin position="75"/>
        <end position="226"/>
    </location>
</feature>
<accession>A0ABT1A0J8</accession>
<dbReference type="SMART" id="SM00065">
    <property type="entry name" value="GAF"/>
    <property type="match status" value="1"/>
</dbReference>
<dbReference type="Pfam" id="PF01590">
    <property type="entry name" value="GAF"/>
    <property type="match status" value="1"/>
</dbReference>
<sequence length="615" mass="63237">MPQIALELLRLLAQDAPAEQLDASARELAADDPATAAAARELAMRVRAGVDASRRREAELSALVETARELASRSDPGAVLEAIVQRARALVGADVSYLALHDPDRGDTYMRATAGSVSARFQALRLPLGAGLGGLVAQTERPYWTPDYPTDDRYRHTTEIDAAVAEEGLIAICGVPLLVDGAFVGVLFAANRSYRPFRRDEVALLGSLGALAAVSLVQSRRAAEAAAALDALSAAHGGIEQAAAAHDRFTALVLAGGDVADIAAALGEVLGCWVVVLDDEGVRLAGHGAAPAPGEGVDPLAEAPAVRESEGTGRLAAADGLWAVSVTAAGQRLGTVALGGRDALDAGQGRTVERAAMVTALLLNLRMRAAEAERRTRTELLGDLVARPAGATADRDLVQRGKLVGARLTAPHVVAVVHCAPERRRAVAFAAASGAALAAEQGDAVVVLVPGEDASAVADDLARRLGGVEPATVGAAGPVVPARGLAGAHAEARRTADALLALGLPGRGAAAADLGFAGLVIGGERADVDGYLDRVLGPLADYDDRRGSDLVGTLAAWFATGGGHRAAAAELHVHPNTVAQRLGRIGALLGPDWQEPERALELQLALRLRRLRVNG</sequence>
<dbReference type="Pfam" id="PF17853">
    <property type="entry name" value="GGDEF_2"/>
    <property type="match status" value="1"/>
</dbReference>
<proteinExistence type="inferred from homology"/>
<dbReference type="Gene3D" id="1.10.10.2840">
    <property type="entry name" value="PucR C-terminal helix-turn-helix domain"/>
    <property type="match status" value="1"/>
</dbReference>
<dbReference type="Gene3D" id="3.30.450.40">
    <property type="match status" value="1"/>
</dbReference>
<reference evidence="3" key="1">
    <citation type="submission" date="2021-04" db="EMBL/GenBank/DDBJ databases">
        <title>Pseudonocardia sp. nov., isolated from sandy soil of mangrove forest.</title>
        <authorList>
            <person name="Zan Z."/>
            <person name="Huang R."/>
            <person name="Liu W."/>
        </authorList>
    </citation>
    <scope>NUCLEOTIDE SEQUENCE</scope>
    <source>
        <strain evidence="3">S2-4</strain>
    </source>
</reference>
<dbReference type="InterPro" id="IPR042070">
    <property type="entry name" value="PucR_C-HTH_sf"/>
</dbReference>
<keyword evidence="4" id="KW-1185">Reference proteome</keyword>
<dbReference type="InterPro" id="IPR051448">
    <property type="entry name" value="CdaR-like_regulators"/>
</dbReference>
<dbReference type="InterPro" id="IPR041522">
    <property type="entry name" value="CdaR_GGDEF"/>
</dbReference>
<evidence type="ECO:0000259" key="2">
    <source>
        <dbReference type="SMART" id="SM00065"/>
    </source>
</evidence>
<evidence type="ECO:0000313" key="4">
    <source>
        <dbReference type="Proteomes" id="UP001165283"/>
    </source>
</evidence>
<dbReference type="InterPro" id="IPR029016">
    <property type="entry name" value="GAF-like_dom_sf"/>
</dbReference>
<comment type="caution">
    <text evidence="3">The sequence shown here is derived from an EMBL/GenBank/DDBJ whole genome shotgun (WGS) entry which is preliminary data.</text>
</comment>
<dbReference type="PANTHER" id="PTHR33744">
    <property type="entry name" value="CARBOHYDRATE DIACID REGULATOR"/>
    <property type="match status" value="1"/>
</dbReference>
<dbReference type="Pfam" id="PF13556">
    <property type="entry name" value="HTH_30"/>
    <property type="match status" value="1"/>
</dbReference>
<gene>
    <name evidence="3" type="ORF">KDL28_15855</name>
</gene>